<sequence>MSHSPRKAWKDAIMEYSKELRLPMIRKHLDEHVQEANQRDVCYEEFLAEILEKECDARREASRYNRIRMAEFTHKKYLEDLSIQDLPEDAQKKLKMLKTLEFIPEGRNVILAGNSGTGKTHIATGLGLKACLEGYKVWFTTVPLLINRIKECRAQQTLRVFQNRFEKYDLVIAEGSELLFTHLSLRAGRKSTIITTNLSFERWGEIFQDPVMTAAMIDRLTHQSYLVNMNGNSYRMKETMAKGLHVIGMIRDMKQRYDVGGKRMNLQELYRT</sequence>
<dbReference type="InterPro" id="IPR027417">
    <property type="entry name" value="P-loop_NTPase"/>
</dbReference>
<evidence type="ECO:0000313" key="4">
    <source>
        <dbReference type="EMBL" id="MEB3104075.1"/>
    </source>
</evidence>
<dbReference type="NCBIfam" id="NF038214">
    <property type="entry name" value="IS21_help_AAA"/>
    <property type="match status" value="1"/>
</dbReference>
<evidence type="ECO:0000256" key="1">
    <source>
        <dbReference type="ARBA" id="ARBA00022741"/>
    </source>
</evidence>
<reference evidence="4" key="1">
    <citation type="submission" date="2023-12" db="EMBL/GenBank/DDBJ databases">
        <title>Fervidustalea candida gen. nov., sp. nov., a novel member of the family Paenibacillaceae isolated from a geothermal area.</title>
        <authorList>
            <person name="Li W.-J."/>
            <person name="Jiao J.-Y."/>
            <person name="Chen Y."/>
        </authorList>
    </citation>
    <scope>NUCLEOTIDE SEQUENCE</scope>
    <source>
        <strain evidence="4">SYSU GA230002</strain>
    </source>
</reference>
<dbReference type="PANTHER" id="PTHR30050:SF4">
    <property type="entry name" value="ATP-BINDING PROTEIN RV3427C IN INSERTION SEQUENCE-RELATED"/>
    <property type="match status" value="1"/>
</dbReference>
<name>A0ABU5ZNL0_9BACL</name>
<protein>
    <submittedName>
        <fullName evidence="4">IS21-like element helper ATPase IstB</fullName>
    </submittedName>
</protein>
<dbReference type="EMBL" id="JAYJLD010000084">
    <property type="protein sequence ID" value="MEB3104075.1"/>
    <property type="molecule type" value="Genomic_DNA"/>
</dbReference>
<proteinExistence type="predicted"/>
<gene>
    <name evidence="4" type="primary">istB</name>
    <name evidence="4" type="ORF">VF724_20910</name>
</gene>
<evidence type="ECO:0000259" key="3">
    <source>
        <dbReference type="Pfam" id="PF01695"/>
    </source>
</evidence>
<comment type="caution">
    <text evidence="4">The sequence shown here is derived from an EMBL/GenBank/DDBJ whole genome shotgun (WGS) entry which is preliminary data.</text>
</comment>
<organism evidence="4 5">
    <name type="scientific">Ferviditalea candida</name>
    <dbReference type="NCBI Taxonomy" id="3108399"/>
    <lineage>
        <taxon>Bacteria</taxon>
        <taxon>Bacillati</taxon>
        <taxon>Bacillota</taxon>
        <taxon>Bacilli</taxon>
        <taxon>Bacillales</taxon>
        <taxon>Paenibacillaceae</taxon>
        <taxon>Ferviditalea</taxon>
    </lineage>
</organism>
<dbReference type="SUPFAM" id="SSF52540">
    <property type="entry name" value="P-loop containing nucleoside triphosphate hydrolases"/>
    <property type="match status" value="1"/>
</dbReference>
<dbReference type="PIRSF" id="PIRSF003073">
    <property type="entry name" value="DNAC_TnpB_IstB"/>
    <property type="match status" value="1"/>
</dbReference>
<dbReference type="InterPro" id="IPR028350">
    <property type="entry name" value="DNAC/IstB-like"/>
</dbReference>
<dbReference type="Proteomes" id="UP001310386">
    <property type="component" value="Unassembled WGS sequence"/>
</dbReference>
<evidence type="ECO:0000256" key="2">
    <source>
        <dbReference type="ARBA" id="ARBA00022840"/>
    </source>
</evidence>
<keyword evidence="1" id="KW-0547">Nucleotide-binding</keyword>
<evidence type="ECO:0000313" key="5">
    <source>
        <dbReference type="Proteomes" id="UP001310386"/>
    </source>
</evidence>
<dbReference type="Gene3D" id="3.40.50.300">
    <property type="entry name" value="P-loop containing nucleotide triphosphate hydrolases"/>
    <property type="match status" value="1"/>
</dbReference>
<dbReference type="PANTHER" id="PTHR30050">
    <property type="entry name" value="CHROMOSOMAL REPLICATION INITIATOR PROTEIN DNAA"/>
    <property type="match status" value="1"/>
</dbReference>
<keyword evidence="2" id="KW-0067">ATP-binding</keyword>
<accession>A0ABU5ZNL0</accession>
<keyword evidence="5" id="KW-1185">Reference proteome</keyword>
<feature type="domain" description="IstB-like ATP-binding" evidence="3">
    <location>
        <begin position="18"/>
        <end position="239"/>
    </location>
</feature>
<dbReference type="InterPro" id="IPR002611">
    <property type="entry name" value="IstB_ATP-bd"/>
</dbReference>
<dbReference type="InterPro" id="IPR047661">
    <property type="entry name" value="IstB"/>
</dbReference>
<dbReference type="Pfam" id="PF01695">
    <property type="entry name" value="IstB_IS21"/>
    <property type="match status" value="1"/>
</dbReference>
<feature type="non-terminal residue" evidence="4">
    <location>
        <position position="272"/>
    </location>
</feature>